<feature type="domain" description="Methionyl/Valyl/Leucyl/Isoleucyl-tRNA synthetase anticodon-binding" evidence="15">
    <location>
        <begin position="779"/>
        <end position="926"/>
    </location>
</feature>
<feature type="domain" description="Aminoacyl-tRNA synthetase class Ia" evidence="14">
    <location>
        <begin position="16"/>
        <end position="527"/>
    </location>
</feature>
<evidence type="ECO:0000256" key="7">
    <source>
        <dbReference type="ARBA" id="ARBA00022917"/>
    </source>
</evidence>
<dbReference type="Gene3D" id="3.40.50.620">
    <property type="entry name" value="HUPs"/>
    <property type="match status" value="3"/>
</dbReference>
<dbReference type="RefSeq" id="WP_020043083.1">
    <property type="nucleotide sequence ID" value="NZ_KE557284.1"/>
</dbReference>
<dbReference type="SUPFAM" id="SSF52374">
    <property type="entry name" value="Nucleotidylyl transferase"/>
    <property type="match status" value="1"/>
</dbReference>
<dbReference type="PRINTS" id="PR00986">
    <property type="entry name" value="TRNASYNTHVAL"/>
</dbReference>
<dbReference type="Proteomes" id="UP000015347">
    <property type="component" value="Unassembled WGS sequence"/>
</dbReference>
<dbReference type="HAMAP" id="MF_02004">
    <property type="entry name" value="Val_tRNA_synth_type1"/>
    <property type="match status" value="1"/>
</dbReference>
<comment type="domain">
    <text evidence="12">The C-terminal coiled-coil domain is crucial for aminoacylation activity.</text>
</comment>
<keyword evidence="8 12" id="KW-0175">Coiled coil</keyword>
<dbReference type="CDD" id="cd07962">
    <property type="entry name" value="Anticodon_Ia_Val"/>
    <property type="match status" value="1"/>
</dbReference>
<dbReference type="FunFam" id="1.10.287.380:FF:000001">
    <property type="entry name" value="Valine--tRNA ligase"/>
    <property type="match status" value="1"/>
</dbReference>
<feature type="domain" description="Aminoacyl-tRNA synthetase class Ia" evidence="14">
    <location>
        <begin position="617"/>
        <end position="739"/>
    </location>
</feature>
<evidence type="ECO:0000256" key="1">
    <source>
        <dbReference type="ARBA" id="ARBA00004496"/>
    </source>
</evidence>
<feature type="short sequence motif" description="'KMSKS' region" evidence="12">
    <location>
        <begin position="699"/>
        <end position="703"/>
    </location>
</feature>
<feature type="binding site" evidence="12">
    <location>
        <position position="702"/>
    </location>
    <ligand>
        <name>ATP</name>
        <dbReference type="ChEBI" id="CHEBI:30616"/>
    </ligand>
</feature>
<evidence type="ECO:0000256" key="5">
    <source>
        <dbReference type="ARBA" id="ARBA00022741"/>
    </source>
</evidence>
<dbReference type="EC" id="6.1.1.9" evidence="12"/>
<feature type="region of interest" description="Disordered" evidence="13">
    <location>
        <begin position="403"/>
        <end position="428"/>
    </location>
</feature>
<sequence length="1052" mass="117940">MAMDKTFDAATAEARIYDKWESAGAFAAGANARRDETFCIMIPPPNVTGSLHMGHAFNNTLQDILVRWHRMRGFDTLWQPGQDHAGIATQMVVERELAKAGNESRREMGREAFLEKVWEWKQHSGGTIINQLKRLGASCDWSRNAFTMSGAPGAPEGEDGNFHDAVIKVFVEMYDKGLIYRGKRLVNWDPHFETAISDLEVENTEVPGHMWHFKYPLAGGETYEYLEKDEDGNVVFREERDYISIATTRPETMLGDGAVAVHPSDERYAPLVGKLCEIPVGPKEHRRLIPIITDDYPDPDFGSGAVKITGAHDFNDYLVAKRGSIPCYRLMDTKAQMRDDGAPYAEAAAIAMEVAQGERTLGEAETDTINLVPDHLRGLDRFEARAKVVEEITAEGLAVMVPANDPRLGKPKKKPEAPEEGGEARDEEEQLVPLIEAKPIMQPFGDRSKVVIEPMLTDQWFVATDKIVGPALDAVRDGRTQILPERDKKVYFHWLENIEPWCISRQLWWGHQIPVWYGLNLHASHFTDDEGDGDLDEVELLRLLVEGFVRRGLRHHAATDFEAVKAQFVDVIGDLPAPLNGMQVIEVADKAAAEHALAESLAEYNVSQDPTHLVYPVWRDEDVLDTWFSSGLWPIGTLGWPEQTPELERYFPTDVLITGFDIIFFWVARMMMMQLAVVGDIPFHTVYVHALVRDEKGRKMSKSVGNVIDPLELIDEYGADSVRFTLSAMAAMGRDLKLSKERVAGYRNFGTKLWNAARFAEMNEAVGLGVTPKPEATLNRWIMGETAKIREEVDTALAEYRFNDAANGLYAFVWGKVCDWYVEFSKPLFASEDAAVARETRETMSWVIDQCLVLLHPFMPFITEELWETLGTREGMLVHADWPEYTAAELLDTAADGEMTWVISLIEGIRSARAQMHVPAGLHVPVLVTEFNDAARAAWTENAALIKRLARLESLEEVESFPRGCVTVPVGGATFGLPLAGIIDVEEEKARLDKALTKLGKELGGLRGRLKNPKFRESAPEEVVEETEQNLAAREEEEAKLREALARLEEIG</sequence>
<dbReference type="eggNOG" id="COG0525">
    <property type="taxonomic scope" value="Bacteria"/>
</dbReference>
<evidence type="ECO:0000256" key="2">
    <source>
        <dbReference type="ARBA" id="ARBA00011245"/>
    </source>
</evidence>
<dbReference type="GO" id="GO:0005829">
    <property type="term" value="C:cytosol"/>
    <property type="evidence" value="ECO:0007669"/>
    <property type="project" value="TreeGrafter"/>
</dbReference>
<name>S9Q9E8_9RHOB</name>
<dbReference type="SUPFAM" id="SSF47323">
    <property type="entry name" value="Anticodon-binding domain of a subclass of class I aminoacyl-tRNA synthetases"/>
    <property type="match status" value="1"/>
</dbReference>
<keyword evidence="3 12" id="KW-0963">Cytoplasm</keyword>
<dbReference type="InterPro" id="IPR033705">
    <property type="entry name" value="Anticodon_Ia_Val"/>
</dbReference>
<organism evidence="17 18">
    <name type="scientific">Salipiger mucosus DSM 16094</name>
    <dbReference type="NCBI Taxonomy" id="1123237"/>
    <lineage>
        <taxon>Bacteria</taxon>
        <taxon>Pseudomonadati</taxon>
        <taxon>Pseudomonadota</taxon>
        <taxon>Alphaproteobacteria</taxon>
        <taxon>Rhodobacterales</taxon>
        <taxon>Roseobacteraceae</taxon>
        <taxon>Salipiger</taxon>
    </lineage>
</organism>
<protein>
    <recommendedName>
        <fullName evidence="12">Valine--tRNA ligase</fullName>
        <ecNumber evidence="12">6.1.1.9</ecNumber>
    </recommendedName>
    <alternativeName>
        <fullName evidence="12">Valyl-tRNA synthetase</fullName>
        <shortName evidence="12">ValRS</shortName>
    </alternativeName>
</protein>
<evidence type="ECO:0000256" key="3">
    <source>
        <dbReference type="ARBA" id="ARBA00022490"/>
    </source>
</evidence>
<evidence type="ECO:0000256" key="11">
    <source>
        <dbReference type="ARBA" id="ARBA00060830"/>
    </source>
</evidence>
<dbReference type="PANTHER" id="PTHR11946:SF93">
    <property type="entry name" value="VALINE--TRNA LIGASE, CHLOROPLASTIC_MITOCHONDRIAL 2"/>
    <property type="match status" value="1"/>
</dbReference>
<dbReference type="HOGENOM" id="CLU_001493_0_2_5"/>
<dbReference type="GO" id="GO:0005524">
    <property type="term" value="F:ATP binding"/>
    <property type="evidence" value="ECO:0007669"/>
    <property type="project" value="UniProtKB-UniRule"/>
</dbReference>
<dbReference type="FunFam" id="3.40.50.620:FF:000032">
    <property type="entry name" value="Valine--tRNA ligase"/>
    <property type="match status" value="1"/>
</dbReference>
<dbReference type="InterPro" id="IPR002303">
    <property type="entry name" value="Valyl-tRNA_ligase"/>
</dbReference>
<dbReference type="SUPFAM" id="SSF50677">
    <property type="entry name" value="ValRS/IleRS/LeuRS editing domain"/>
    <property type="match status" value="1"/>
</dbReference>
<evidence type="ECO:0000256" key="13">
    <source>
        <dbReference type="SAM" id="MobiDB-lite"/>
    </source>
</evidence>
<dbReference type="InterPro" id="IPR009080">
    <property type="entry name" value="tRNAsynth_Ia_anticodon-bd"/>
</dbReference>
<dbReference type="SUPFAM" id="SSF46589">
    <property type="entry name" value="tRNA-binding arm"/>
    <property type="match status" value="1"/>
</dbReference>
<dbReference type="Gene3D" id="1.10.287.380">
    <property type="entry name" value="Valyl-tRNA synthetase, C-terminal domain"/>
    <property type="match status" value="1"/>
</dbReference>
<accession>S9Q9E8</accession>
<proteinExistence type="inferred from homology"/>
<feature type="domain" description="Valyl-tRNA synthetase tRNA-binding arm" evidence="16">
    <location>
        <begin position="984"/>
        <end position="1048"/>
    </location>
</feature>
<dbReference type="GO" id="GO:0004832">
    <property type="term" value="F:valine-tRNA ligase activity"/>
    <property type="evidence" value="ECO:0007669"/>
    <property type="project" value="UniProtKB-UniRule"/>
</dbReference>
<dbReference type="PROSITE" id="PS00178">
    <property type="entry name" value="AA_TRNA_LIGASE_I"/>
    <property type="match status" value="1"/>
</dbReference>
<feature type="short sequence motif" description="'HIGH' region" evidence="12">
    <location>
        <begin position="45"/>
        <end position="55"/>
    </location>
</feature>
<dbReference type="GO" id="GO:0006438">
    <property type="term" value="P:valyl-tRNA aminoacylation"/>
    <property type="evidence" value="ECO:0007669"/>
    <property type="project" value="UniProtKB-UniRule"/>
</dbReference>
<dbReference type="STRING" id="1123237.Salmuc_04549"/>
<dbReference type="InterPro" id="IPR037118">
    <property type="entry name" value="Val-tRNA_synth_C_sf"/>
</dbReference>
<evidence type="ECO:0000259" key="14">
    <source>
        <dbReference type="Pfam" id="PF00133"/>
    </source>
</evidence>
<comment type="subcellular location">
    <subcellularLocation>
        <location evidence="1 12">Cytoplasm</location>
    </subcellularLocation>
</comment>
<dbReference type="GO" id="GO:0002161">
    <property type="term" value="F:aminoacyl-tRNA deacylase activity"/>
    <property type="evidence" value="ECO:0007669"/>
    <property type="project" value="InterPro"/>
</dbReference>
<dbReference type="Gene3D" id="1.10.730.10">
    <property type="entry name" value="Isoleucyl-tRNA Synthetase, Domain 1"/>
    <property type="match status" value="1"/>
</dbReference>
<dbReference type="AlphaFoldDB" id="S9Q9E8"/>
<comment type="subunit">
    <text evidence="2 12">Monomer.</text>
</comment>
<evidence type="ECO:0000256" key="10">
    <source>
        <dbReference type="ARBA" id="ARBA00047552"/>
    </source>
</evidence>
<keyword evidence="6 12" id="KW-0067">ATP-binding</keyword>
<dbReference type="InterPro" id="IPR013155">
    <property type="entry name" value="M/V/L/I-tRNA-synth_anticd-bd"/>
</dbReference>
<dbReference type="Pfam" id="PF08264">
    <property type="entry name" value="Anticodon_1"/>
    <property type="match status" value="1"/>
</dbReference>
<dbReference type="Pfam" id="PF00133">
    <property type="entry name" value="tRNA-synt_1"/>
    <property type="match status" value="2"/>
</dbReference>
<keyword evidence="5 12" id="KW-0547">Nucleotide-binding</keyword>
<dbReference type="InterPro" id="IPR014729">
    <property type="entry name" value="Rossmann-like_a/b/a_fold"/>
</dbReference>
<dbReference type="PANTHER" id="PTHR11946">
    <property type="entry name" value="VALYL-TRNA SYNTHETASES"/>
    <property type="match status" value="1"/>
</dbReference>
<dbReference type="OrthoDB" id="9810365at2"/>
<comment type="domain">
    <text evidence="12">ValRS has two distinct active sites: one for aminoacylation and one for editing. The misactivated threonine is translocated from the active site to the editing site.</text>
</comment>
<comment type="similarity">
    <text evidence="11 12">Belongs to the class-I aminoacyl-tRNA synthetase family. ValS type 1 subfamily.</text>
</comment>
<evidence type="ECO:0000259" key="16">
    <source>
        <dbReference type="Pfam" id="PF10458"/>
    </source>
</evidence>
<comment type="function">
    <text evidence="12">Catalyzes the attachment of valine to tRNA(Val). As ValRS can inadvertently accommodate and process structurally similar amino acids such as threonine, to avoid such errors, it has a 'posttransfer' editing activity that hydrolyzes mischarged Thr-tRNA(Val) in a tRNA-dependent manner.</text>
</comment>
<dbReference type="Gene3D" id="3.90.740.10">
    <property type="entry name" value="Valyl/Leucyl/Isoleucyl-tRNA synthetase, editing domain"/>
    <property type="match status" value="1"/>
</dbReference>
<evidence type="ECO:0000259" key="15">
    <source>
        <dbReference type="Pfam" id="PF08264"/>
    </source>
</evidence>
<dbReference type="InterPro" id="IPR001412">
    <property type="entry name" value="aa-tRNA-synth_I_CS"/>
</dbReference>
<feature type="compositionally biased region" description="Acidic residues" evidence="13">
    <location>
        <begin position="418"/>
        <end position="428"/>
    </location>
</feature>
<dbReference type="Pfam" id="PF10458">
    <property type="entry name" value="Val_tRNA-synt_C"/>
    <property type="match status" value="1"/>
</dbReference>
<evidence type="ECO:0000313" key="18">
    <source>
        <dbReference type="Proteomes" id="UP000015347"/>
    </source>
</evidence>
<keyword evidence="4 12" id="KW-0436">Ligase</keyword>
<evidence type="ECO:0000256" key="9">
    <source>
        <dbReference type="ARBA" id="ARBA00023146"/>
    </source>
</evidence>
<gene>
    <name evidence="12" type="primary">valS</name>
    <name evidence="17" type="ORF">Salmuc_04549</name>
</gene>
<dbReference type="InterPro" id="IPR002300">
    <property type="entry name" value="aa-tRNA-synth_Ia"/>
</dbReference>
<evidence type="ECO:0000256" key="6">
    <source>
        <dbReference type="ARBA" id="ARBA00022840"/>
    </source>
</evidence>
<evidence type="ECO:0000256" key="4">
    <source>
        <dbReference type="ARBA" id="ARBA00022598"/>
    </source>
</evidence>
<dbReference type="InterPro" id="IPR019499">
    <property type="entry name" value="Val-tRNA_synth_tRNA-bd"/>
</dbReference>
<reference evidence="18" key="1">
    <citation type="journal article" date="2014" name="Stand. Genomic Sci.">
        <title>Genome sequence of the exopolysaccharide-producing Salipiger mucosus type strain (DSM 16094(T)), a moderately halophilic member of the Roseobacter clade.</title>
        <authorList>
            <person name="Riedel T."/>
            <person name="Spring S."/>
            <person name="Fiebig A."/>
            <person name="Petersen J."/>
            <person name="Kyrpides N.C."/>
            <person name="Goker M."/>
            <person name="Klenk H.P."/>
        </authorList>
    </citation>
    <scope>NUCLEOTIDE SEQUENCE [LARGE SCALE GENOMIC DNA]</scope>
    <source>
        <strain evidence="18">DSM 16094</strain>
    </source>
</reference>
<dbReference type="EMBL" id="APVH01000058">
    <property type="protein sequence ID" value="EPX76248.1"/>
    <property type="molecule type" value="Genomic_DNA"/>
</dbReference>
<keyword evidence="7 12" id="KW-0648">Protein biosynthesis</keyword>
<keyword evidence="18" id="KW-1185">Reference proteome</keyword>
<evidence type="ECO:0000256" key="12">
    <source>
        <dbReference type="HAMAP-Rule" id="MF_02004"/>
    </source>
</evidence>
<keyword evidence="9 12" id="KW-0030">Aminoacyl-tRNA synthetase</keyword>
<dbReference type="InterPro" id="IPR009008">
    <property type="entry name" value="Val/Leu/Ile-tRNA-synth_edit"/>
</dbReference>
<evidence type="ECO:0000256" key="8">
    <source>
        <dbReference type="ARBA" id="ARBA00023054"/>
    </source>
</evidence>
<feature type="coiled-coil region" evidence="12">
    <location>
        <begin position="982"/>
        <end position="1051"/>
    </location>
</feature>
<evidence type="ECO:0000313" key="17">
    <source>
        <dbReference type="EMBL" id="EPX76248.1"/>
    </source>
</evidence>
<dbReference type="NCBIfam" id="NF004349">
    <property type="entry name" value="PRK05729.1"/>
    <property type="match status" value="1"/>
</dbReference>
<comment type="caution">
    <text evidence="17">The sequence shown here is derived from an EMBL/GenBank/DDBJ whole genome shotgun (WGS) entry which is preliminary data.</text>
</comment>
<comment type="catalytic activity">
    <reaction evidence="10 12">
        <text>tRNA(Val) + L-valine + ATP = L-valyl-tRNA(Val) + AMP + diphosphate</text>
        <dbReference type="Rhea" id="RHEA:10704"/>
        <dbReference type="Rhea" id="RHEA-COMP:9672"/>
        <dbReference type="Rhea" id="RHEA-COMP:9708"/>
        <dbReference type="ChEBI" id="CHEBI:30616"/>
        <dbReference type="ChEBI" id="CHEBI:33019"/>
        <dbReference type="ChEBI" id="CHEBI:57762"/>
        <dbReference type="ChEBI" id="CHEBI:78442"/>
        <dbReference type="ChEBI" id="CHEBI:78537"/>
        <dbReference type="ChEBI" id="CHEBI:456215"/>
        <dbReference type="EC" id="6.1.1.9"/>
    </reaction>
</comment>
<dbReference type="InterPro" id="IPR010978">
    <property type="entry name" value="tRNA-bd_arm"/>
</dbReference>